<accession>A0A6C0I2N5</accession>
<proteinExistence type="predicted"/>
<sequence>MNIISMQTTIQLLYKTISGSKKKERFETILEPLQALIQIGFLSYYPIGTKLTIQNNILYIQAPTYSQSVTRWYNNDTQEDLFYLFNIFCRFKKFYTDEKTEYSELFLLLIELAKNGINNLIRTYNQTEKTHVLHTLQMYKNMLDGNNNHHVVPNAPIHLTATSSSSSLSSPTSTASSEIDMDDIFVKISELYTDEIFKIIHHTLLAMKNDENNYMHYADGLNMILQPVNVRIKKWIDENIVF</sequence>
<evidence type="ECO:0000313" key="1">
    <source>
        <dbReference type="EMBL" id="QHT86870.1"/>
    </source>
</evidence>
<dbReference type="AlphaFoldDB" id="A0A6C0I2N5"/>
<protein>
    <submittedName>
        <fullName evidence="1">Uncharacterized protein</fullName>
    </submittedName>
</protein>
<name>A0A6C0I2N5_9ZZZZ</name>
<dbReference type="EMBL" id="MN740077">
    <property type="protein sequence ID" value="QHT86870.1"/>
    <property type="molecule type" value="Genomic_DNA"/>
</dbReference>
<organism evidence="1">
    <name type="scientific">viral metagenome</name>
    <dbReference type="NCBI Taxonomy" id="1070528"/>
    <lineage>
        <taxon>unclassified sequences</taxon>
        <taxon>metagenomes</taxon>
        <taxon>organismal metagenomes</taxon>
    </lineage>
</organism>
<reference evidence="1" key="1">
    <citation type="journal article" date="2020" name="Nature">
        <title>Giant virus diversity and host interactions through global metagenomics.</title>
        <authorList>
            <person name="Schulz F."/>
            <person name="Roux S."/>
            <person name="Paez-Espino D."/>
            <person name="Jungbluth S."/>
            <person name="Walsh D.A."/>
            <person name="Denef V.J."/>
            <person name="McMahon K.D."/>
            <person name="Konstantinidis K.T."/>
            <person name="Eloe-Fadrosh E.A."/>
            <person name="Kyrpides N.C."/>
            <person name="Woyke T."/>
        </authorList>
    </citation>
    <scope>NUCLEOTIDE SEQUENCE</scope>
    <source>
        <strain evidence="1">GVMAG-M-3300023184-18</strain>
    </source>
</reference>